<dbReference type="Proteomes" id="UP000293865">
    <property type="component" value="Unassembled WGS sequence"/>
</dbReference>
<comment type="caution">
    <text evidence="2">The sequence shown here is derived from an EMBL/GenBank/DDBJ whole genome shotgun (WGS) entry which is preliminary data.</text>
</comment>
<keyword evidence="1" id="KW-0732">Signal</keyword>
<sequence>MRVRTQRSSAAVSVASALALLLSGCGSADDWSGPRSELQPIGTLAPGFTDAPPAPGATIAPRSGSWDAVHPPQGYRVVLLTLGDDAATATLSTAVAEWAAAEDVSLKTVTVTEPERAIDGIVEAMELGPDLIVSAGDELVDPLAVVTASHLDRQFLIVGAQLPEPTGNVTAAVWHGASSRGSEVANSSTSSDPDAVTPDRADAAVRAGVASVVNGITGIVVWLG</sequence>
<dbReference type="Gene3D" id="3.40.50.2300">
    <property type="match status" value="1"/>
</dbReference>
<dbReference type="PROSITE" id="PS51257">
    <property type="entry name" value="PROKAR_LIPOPROTEIN"/>
    <property type="match status" value="1"/>
</dbReference>
<evidence type="ECO:0000313" key="3">
    <source>
        <dbReference type="Proteomes" id="UP000293865"/>
    </source>
</evidence>
<dbReference type="RefSeq" id="WP_129520148.1">
    <property type="nucleotide sequence ID" value="NZ_SDPN01000009.1"/>
</dbReference>
<protein>
    <recommendedName>
        <fullName evidence="4">BMP family ABC transporter substrate-binding protein</fullName>
    </recommendedName>
</protein>
<name>A0A4Q2L6I5_9MICO</name>
<dbReference type="EMBL" id="SDPN01000009">
    <property type="protein sequence ID" value="RXZ71841.1"/>
    <property type="molecule type" value="Genomic_DNA"/>
</dbReference>
<dbReference type="OrthoDB" id="4824377at2"/>
<feature type="chain" id="PRO_5020445719" description="BMP family ABC transporter substrate-binding protein" evidence="1">
    <location>
        <begin position="29"/>
        <end position="224"/>
    </location>
</feature>
<evidence type="ECO:0000256" key="1">
    <source>
        <dbReference type="SAM" id="SignalP"/>
    </source>
</evidence>
<dbReference type="AlphaFoldDB" id="A0A4Q2L6I5"/>
<feature type="signal peptide" evidence="1">
    <location>
        <begin position="1"/>
        <end position="28"/>
    </location>
</feature>
<reference evidence="2 3" key="1">
    <citation type="submission" date="2019-01" db="EMBL/GenBank/DDBJ databases">
        <title>Agromyces.</title>
        <authorList>
            <person name="Li J."/>
        </authorList>
    </citation>
    <scope>NUCLEOTIDE SEQUENCE [LARGE SCALE GENOMIC DNA]</scope>
    <source>
        <strain evidence="2 3">DSM 15934</strain>
    </source>
</reference>
<evidence type="ECO:0000313" key="2">
    <source>
        <dbReference type="EMBL" id="RXZ71841.1"/>
    </source>
</evidence>
<gene>
    <name evidence="2" type="ORF">ESP51_06830</name>
</gene>
<proteinExistence type="predicted"/>
<keyword evidence="3" id="KW-1185">Reference proteome</keyword>
<evidence type="ECO:0008006" key="4">
    <source>
        <dbReference type="Google" id="ProtNLM"/>
    </source>
</evidence>
<accession>A0A4Q2L6I5</accession>
<organism evidence="2 3">
    <name type="scientific">Agromyces albus</name>
    <dbReference type="NCBI Taxonomy" id="205332"/>
    <lineage>
        <taxon>Bacteria</taxon>
        <taxon>Bacillati</taxon>
        <taxon>Actinomycetota</taxon>
        <taxon>Actinomycetes</taxon>
        <taxon>Micrococcales</taxon>
        <taxon>Microbacteriaceae</taxon>
        <taxon>Agromyces</taxon>
    </lineage>
</organism>